<evidence type="ECO:0000313" key="11">
    <source>
        <dbReference type="EMBL" id="MDL5031291.1"/>
    </source>
</evidence>
<comment type="subcellular location">
    <subcellularLocation>
        <location evidence="1 9">Cell membrane</location>
        <topology evidence="1 9">Multi-pass membrane protein</topology>
    </subcellularLocation>
</comment>
<feature type="transmembrane region" description="Helical" evidence="9">
    <location>
        <begin position="87"/>
        <end position="108"/>
    </location>
</feature>
<evidence type="ECO:0000256" key="9">
    <source>
        <dbReference type="HAMAP-Rule" id="MF_01148"/>
    </source>
</evidence>
<keyword evidence="12" id="KW-1185">Reference proteome</keyword>
<comment type="function">
    <text evidence="9">Catalyzes the phospholipid dependent N-acylation of the N-terminal cysteine of apolipoprotein, the last step in lipoprotein maturation.</text>
</comment>
<dbReference type="SUPFAM" id="SSF56317">
    <property type="entry name" value="Carbon-nitrogen hydrolase"/>
    <property type="match status" value="1"/>
</dbReference>
<keyword evidence="7 9" id="KW-0472">Membrane</keyword>
<reference evidence="11 12" key="1">
    <citation type="submission" date="2023-06" db="EMBL/GenBank/DDBJ databases">
        <title>Pelomonas sp. APW6 16S ribosomal RNA gene genome sequencing and assembly.</title>
        <authorList>
            <person name="Woo H."/>
        </authorList>
    </citation>
    <scope>NUCLEOTIDE SEQUENCE [LARGE SCALE GENOMIC DNA]</scope>
    <source>
        <strain evidence="11 12">APW6</strain>
    </source>
</reference>
<dbReference type="InterPro" id="IPR003010">
    <property type="entry name" value="C-N_Hydrolase"/>
</dbReference>
<dbReference type="HAMAP" id="MF_01148">
    <property type="entry name" value="Lnt"/>
    <property type="match status" value="1"/>
</dbReference>
<dbReference type="Gene3D" id="3.60.110.10">
    <property type="entry name" value="Carbon-nitrogen hydrolase"/>
    <property type="match status" value="1"/>
</dbReference>
<evidence type="ECO:0000256" key="1">
    <source>
        <dbReference type="ARBA" id="ARBA00004651"/>
    </source>
</evidence>
<comment type="catalytic activity">
    <reaction evidence="9">
        <text>N-terminal S-1,2-diacyl-sn-glyceryl-L-cysteinyl-[lipoprotein] + a glycerophospholipid = N-acyl-S-1,2-diacyl-sn-glyceryl-L-cysteinyl-[lipoprotein] + a 2-acyl-sn-glycero-3-phospholipid + H(+)</text>
        <dbReference type="Rhea" id="RHEA:48228"/>
        <dbReference type="Rhea" id="RHEA-COMP:14681"/>
        <dbReference type="Rhea" id="RHEA-COMP:14684"/>
        <dbReference type="ChEBI" id="CHEBI:15378"/>
        <dbReference type="ChEBI" id="CHEBI:136912"/>
        <dbReference type="ChEBI" id="CHEBI:140656"/>
        <dbReference type="ChEBI" id="CHEBI:140657"/>
        <dbReference type="ChEBI" id="CHEBI:140660"/>
        <dbReference type="EC" id="2.3.1.269"/>
    </reaction>
</comment>
<evidence type="ECO:0000256" key="6">
    <source>
        <dbReference type="ARBA" id="ARBA00022989"/>
    </source>
</evidence>
<keyword evidence="8 9" id="KW-0012">Acyltransferase</keyword>
<evidence type="ECO:0000256" key="4">
    <source>
        <dbReference type="ARBA" id="ARBA00022679"/>
    </source>
</evidence>
<evidence type="ECO:0000259" key="10">
    <source>
        <dbReference type="PROSITE" id="PS50263"/>
    </source>
</evidence>
<feature type="domain" description="CN hydrolase" evidence="10">
    <location>
        <begin position="233"/>
        <end position="494"/>
    </location>
</feature>
<feature type="transmembrane region" description="Helical" evidence="9">
    <location>
        <begin position="588"/>
        <end position="611"/>
    </location>
</feature>
<dbReference type="CDD" id="cd07571">
    <property type="entry name" value="ALP_N-acyl_transferase"/>
    <property type="match status" value="1"/>
</dbReference>
<feature type="transmembrane region" description="Helical" evidence="9">
    <location>
        <begin position="757"/>
        <end position="778"/>
    </location>
</feature>
<evidence type="ECO:0000256" key="2">
    <source>
        <dbReference type="ARBA" id="ARBA00010065"/>
    </source>
</evidence>
<feature type="transmembrane region" description="Helical" evidence="9">
    <location>
        <begin position="505"/>
        <end position="526"/>
    </location>
</feature>
<dbReference type="RefSeq" id="WP_285981399.1">
    <property type="nucleotide sequence ID" value="NZ_JASVDS010000001.1"/>
</dbReference>
<dbReference type="Pfam" id="PF00795">
    <property type="entry name" value="CN_hydrolase"/>
    <property type="match status" value="1"/>
</dbReference>
<dbReference type="PANTHER" id="PTHR38686">
    <property type="entry name" value="APOLIPOPROTEIN N-ACYLTRANSFERASE"/>
    <property type="match status" value="1"/>
</dbReference>
<feature type="transmembrane region" description="Helical" evidence="9">
    <location>
        <begin position="798"/>
        <end position="818"/>
    </location>
</feature>
<feature type="transmembrane region" description="Helical" evidence="9">
    <location>
        <begin position="554"/>
        <end position="576"/>
    </location>
</feature>
<feature type="transmembrane region" description="Helical" evidence="9">
    <location>
        <begin position="20"/>
        <end position="44"/>
    </location>
</feature>
<dbReference type="Proteomes" id="UP001238603">
    <property type="component" value="Unassembled WGS sequence"/>
</dbReference>
<sequence>MTAFLMRPGVRASALLGGGALLLALYARGQWWLGFVALLPWLMWLDTPAPWGRRLLRAWLLSLAFALAGFGWFGTAMAHYAQWPQPAGWLVLMLIAPLMQPQLMAWALVRQGLGARQRPLLGAVVASATWVGMEWAVPKVLGDTLGHGLYPAAQLRQAAALGGAAGLTGLLLLVNEALAALLAQGLSHRSAPGRRPASALARPAAAALLLPLAAVLYGSQREAPALAAETPQLRVGLVQANMADYERRREAQGTYAVVREVLDTHYAMSYDAVERQRADAVLWSETIYPTTFGQPKSEAGAQLDQEIVSIVNAAGVPFVFGTYDRDGAGEYNAAAFVQPQQGLLGMYRKARLFPLTESVPAWLDGPLLQRWLPWAGRWQAGSGARVFPLRLRDGREVPVQPLICRDDTDSALALAGARLGARAMLTMSNDAWFSADPLGARLHEAAAAFRSIETGLPQFRVTTNGYSAVIDARGTVHARGDFGQRTLVVGALPVPEVVPTLMVRWGDWVGAASVALLGLLGAAALLRRVLPAAPVVPAFAWPVRVRVLPAGLRWPLAALRGIARLSLLGLGLAWGLDEGFRSQGLQQLRLFAALVVAPELAAWLLLAAWAAELRLAGERLVIESRGTPTQGWPLGALQGMDVWRLPWPGPGLTLSSAEGKAWHLVTARPQALQEALEAARTVGGSAEPQGERSRADWYAWARQWRPRLRLARPLWKFVLLPLLLATPAFALHQHIAYGGFLGELYSYGLVAYLRAFALWWAAWALGVAVTAAVLRLLIEGGAWLGLWWQPQAALRLRLRLEQAGLALLYAGLPLWLLMKLLGR</sequence>
<dbReference type="NCBIfam" id="TIGR00546">
    <property type="entry name" value="lnt"/>
    <property type="match status" value="1"/>
</dbReference>
<dbReference type="Pfam" id="PF20154">
    <property type="entry name" value="LNT_N"/>
    <property type="match status" value="1"/>
</dbReference>
<name>A0ABT7LEK2_9BURK</name>
<keyword evidence="6 9" id="KW-1133">Transmembrane helix</keyword>
<proteinExistence type="inferred from homology"/>
<dbReference type="PROSITE" id="PS50263">
    <property type="entry name" value="CN_HYDROLASE"/>
    <property type="match status" value="1"/>
</dbReference>
<evidence type="ECO:0000256" key="3">
    <source>
        <dbReference type="ARBA" id="ARBA00022475"/>
    </source>
</evidence>
<comment type="caution">
    <text evidence="11">The sequence shown here is derived from an EMBL/GenBank/DDBJ whole genome shotgun (WGS) entry which is preliminary data.</text>
</comment>
<evidence type="ECO:0000256" key="7">
    <source>
        <dbReference type="ARBA" id="ARBA00023136"/>
    </source>
</evidence>
<comment type="caution">
    <text evidence="9">Lacks conserved residue(s) required for the propagation of feature annotation.</text>
</comment>
<comment type="similarity">
    <text evidence="2 9">Belongs to the CN hydrolase family. Apolipoprotein N-acyltransferase subfamily.</text>
</comment>
<evidence type="ECO:0000313" key="12">
    <source>
        <dbReference type="Proteomes" id="UP001238603"/>
    </source>
</evidence>
<accession>A0ABT7LEK2</accession>
<dbReference type="InterPro" id="IPR036526">
    <property type="entry name" value="C-N_Hydrolase_sf"/>
</dbReference>
<keyword evidence="3 9" id="KW-1003">Cell membrane</keyword>
<dbReference type="EMBL" id="JASVDS010000001">
    <property type="protein sequence ID" value="MDL5031291.1"/>
    <property type="molecule type" value="Genomic_DNA"/>
</dbReference>
<protein>
    <recommendedName>
        <fullName evidence="9">Apolipoprotein N-acyltransferase</fullName>
        <shortName evidence="9">ALP N-acyltransferase</shortName>
        <ecNumber evidence="9">2.3.1.269</ecNumber>
    </recommendedName>
</protein>
<organism evidence="11 12">
    <name type="scientific">Roseateles subflavus</name>
    <dbReference type="NCBI Taxonomy" id="3053353"/>
    <lineage>
        <taxon>Bacteria</taxon>
        <taxon>Pseudomonadati</taxon>
        <taxon>Pseudomonadota</taxon>
        <taxon>Betaproteobacteria</taxon>
        <taxon>Burkholderiales</taxon>
        <taxon>Sphaerotilaceae</taxon>
        <taxon>Roseateles</taxon>
    </lineage>
</organism>
<evidence type="ECO:0000256" key="5">
    <source>
        <dbReference type="ARBA" id="ARBA00022692"/>
    </source>
</evidence>
<comment type="pathway">
    <text evidence="9">Protein modification; lipoprotein biosynthesis (N-acyl transfer).</text>
</comment>
<dbReference type="InterPro" id="IPR004563">
    <property type="entry name" value="Apolipo_AcylTrfase"/>
</dbReference>
<keyword evidence="5 9" id="KW-0812">Transmembrane</keyword>
<feature type="transmembrane region" description="Helical" evidence="9">
    <location>
        <begin position="714"/>
        <end position="737"/>
    </location>
</feature>
<dbReference type="PANTHER" id="PTHR38686:SF1">
    <property type="entry name" value="APOLIPOPROTEIN N-ACYLTRANSFERASE"/>
    <property type="match status" value="1"/>
</dbReference>
<keyword evidence="4 9" id="KW-0808">Transferase</keyword>
<dbReference type="EC" id="2.3.1.269" evidence="9"/>
<feature type="transmembrane region" description="Helical" evidence="9">
    <location>
        <begin position="56"/>
        <end position="81"/>
    </location>
</feature>
<gene>
    <name evidence="9 11" type="primary">lnt</name>
    <name evidence="11" type="ORF">QRD43_05160</name>
</gene>
<evidence type="ECO:0000256" key="8">
    <source>
        <dbReference type="ARBA" id="ARBA00023315"/>
    </source>
</evidence>
<dbReference type="InterPro" id="IPR045378">
    <property type="entry name" value="LNT_N"/>
</dbReference>